<feature type="compositionally biased region" description="Acidic residues" evidence="1">
    <location>
        <begin position="1"/>
        <end position="23"/>
    </location>
</feature>
<reference evidence="2 3" key="1">
    <citation type="submission" date="2017-11" db="EMBL/GenBank/DDBJ databases">
        <title>De-novo sequencing of pomegranate (Punica granatum L.) genome.</title>
        <authorList>
            <person name="Akparov Z."/>
            <person name="Amiraslanov A."/>
            <person name="Hajiyeva S."/>
            <person name="Abbasov M."/>
            <person name="Kaur K."/>
            <person name="Hamwieh A."/>
            <person name="Solovyev V."/>
            <person name="Salamov A."/>
            <person name="Braich B."/>
            <person name="Kosarev P."/>
            <person name="Mahmoud A."/>
            <person name="Hajiyev E."/>
            <person name="Babayeva S."/>
            <person name="Izzatullayeva V."/>
            <person name="Mammadov A."/>
            <person name="Mammadov A."/>
            <person name="Sharifova S."/>
            <person name="Ojaghi J."/>
            <person name="Eynullazada K."/>
            <person name="Bayramov B."/>
            <person name="Abdulazimova A."/>
            <person name="Shahmuradov I."/>
        </authorList>
    </citation>
    <scope>NUCLEOTIDE SEQUENCE [LARGE SCALE GENOMIC DNA]</scope>
    <source>
        <strain evidence="3">cv. AG2017</strain>
        <tissue evidence="2">Leaf</tissue>
    </source>
</reference>
<dbReference type="Proteomes" id="UP000233551">
    <property type="component" value="Unassembled WGS sequence"/>
</dbReference>
<feature type="compositionally biased region" description="Basic and acidic residues" evidence="1">
    <location>
        <begin position="90"/>
        <end position="103"/>
    </location>
</feature>
<evidence type="ECO:0000313" key="3">
    <source>
        <dbReference type="Proteomes" id="UP000233551"/>
    </source>
</evidence>
<protein>
    <submittedName>
        <fullName evidence="2">Uncharacterized protein</fullName>
    </submittedName>
</protein>
<feature type="compositionally biased region" description="Basic residues" evidence="1">
    <location>
        <begin position="46"/>
        <end position="57"/>
    </location>
</feature>
<comment type="caution">
    <text evidence="2">The sequence shown here is derived from an EMBL/GenBank/DDBJ whole genome shotgun (WGS) entry which is preliminary data.</text>
</comment>
<accession>A0A2I0KAB1</accession>
<evidence type="ECO:0000256" key="1">
    <source>
        <dbReference type="SAM" id="MobiDB-lite"/>
    </source>
</evidence>
<organism evidence="2 3">
    <name type="scientific">Punica granatum</name>
    <name type="common">Pomegranate</name>
    <dbReference type="NCBI Taxonomy" id="22663"/>
    <lineage>
        <taxon>Eukaryota</taxon>
        <taxon>Viridiplantae</taxon>
        <taxon>Streptophyta</taxon>
        <taxon>Embryophyta</taxon>
        <taxon>Tracheophyta</taxon>
        <taxon>Spermatophyta</taxon>
        <taxon>Magnoliopsida</taxon>
        <taxon>eudicotyledons</taxon>
        <taxon>Gunneridae</taxon>
        <taxon>Pentapetalae</taxon>
        <taxon>rosids</taxon>
        <taxon>malvids</taxon>
        <taxon>Myrtales</taxon>
        <taxon>Lythraceae</taxon>
        <taxon>Punica</taxon>
    </lineage>
</organism>
<name>A0A2I0KAB1_PUNGR</name>
<dbReference type="AlphaFoldDB" id="A0A2I0KAB1"/>
<feature type="region of interest" description="Disordered" evidence="1">
    <location>
        <begin position="1"/>
        <end position="113"/>
    </location>
</feature>
<dbReference type="EMBL" id="PGOL01000750">
    <property type="protein sequence ID" value="PKI65482.1"/>
    <property type="molecule type" value="Genomic_DNA"/>
</dbReference>
<evidence type="ECO:0000313" key="2">
    <source>
        <dbReference type="EMBL" id="PKI65482.1"/>
    </source>
</evidence>
<proteinExistence type="predicted"/>
<keyword evidence="3" id="KW-1185">Reference proteome</keyword>
<gene>
    <name evidence="2" type="ORF">CRG98_014140</name>
</gene>
<sequence>MNECNDDSDDDDYERDDEDDVNIEYELYGLEKSKASVESSQAAGSRMKKPKWRAHNQKPKDVLGQSTRNDDIAAIPIGRADEATEEVPEEEYHTEELESLKDSENEEEESKPPEFNEVAAFGNVNLELYMLFPNLYVFKEVVRNYTIAQGIPIEFPKNNKVRCRVRKLVLLQADRQWVVKKLVDILRLTPKITAADAYAYMATTYHIQVAKIKPYILPRSL</sequence>